<dbReference type="AlphaFoldDB" id="A0A450ZDY4"/>
<proteinExistence type="predicted"/>
<accession>A0A450ZDY4</accession>
<keyword evidence="1" id="KW-1277">Toxin-antitoxin system</keyword>
<dbReference type="EMBL" id="CAADFW010000055">
    <property type="protein sequence ID" value="VFK61171.1"/>
    <property type="molecule type" value="Genomic_DNA"/>
</dbReference>
<name>A0A450ZDY4_9GAMM</name>
<dbReference type="Pfam" id="PF05016">
    <property type="entry name" value="ParE_toxin"/>
    <property type="match status" value="1"/>
</dbReference>
<evidence type="ECO:0000313" key="2">
    <source>
        <dbReference type="EMBL" id="VFK51967.1"/>
    </source>
</evidence>
<protein>
    <submittedName>
        <fullName evidence="2">Plasmid stabilization system protein ParE</fullName>
    </submittedName>
</protein>
<dbReference type="InterPro" id="IPR007712">
    <property type="entry name" value="RelE/ParE_toxin"/>
</dbReference>
<dbReference type="Gene3D" id="3.30.2310.20">
    <property type="entry name" value="RelE-like"/>
    <property type="match status" value="1"/>
</dbReference>
<reference evidence="2" key="1">
    <citation type="submission" date="2019-02" db="EMBL/GenBank/DDBJ databases">
        <authorList>
            <person name="Gruber-Vodicka R. H."/>
            <person name="Seah K. B. B."/>
        </authorList>
    </citation>
    <scope>NUCLEOTIDE SEQUENCE</scope>
    <source>
        <strain evidence="2">BECK_BZ123</strain>
        <strain evidence="3">BECK_BZ126</strain>
    </source>
</reference>
<dbReference type="EMBL" id="CAADFS010000148">
    <property type="protein sequence ID" value="VFK51967.1"/>
    <property type="molecule type" value="Genomic_DNA"/>
</dbReference>
<evidence type="ECO:0000256" key="1">
    <source>
        <dbReference type="ARBA" id="ARBA00022649"/>
    </source>
</evidence>
<organism evidence="2">
    <name type="scientific">Candidatus Kentrum sp. TC</name>
    <dbReference type="NCBI Taxonomy" id="2126339"/>
    <lineage>
        <taxon>Bacteria</taxon>
        <taxon>Pseudomonadati</taxon>
        <taxon>Pseudomonadota</taxon>
        <taxon>Gammaproteobacteria</taxon>
        <taxon>Candidatus Kentrum</taxon>
    </lineage>
</organism>
<dbReference type="InterPro" id="IPR035093">
    <property type="entry name" value="RelE/ParE_toxin_dom_sf"/>
</dbReference>
<sequence length="102" mass="12090">MVIQWSKRARADIRDPKAYIAKDSPYHARRFTKRIITSVENLETFPKMGRLVPEAKDREDIREPIYQAHSDYLSQPKQIFIVTILHGDRNPEGRKNKPWNED</sequence>
<gene>
    <name evidence="2" type="ORF">BECKTC1821D_GA0114238_11485</name>
    <name evidence="3" type="ORF">BECKTC1821F_GA0114240_10551</name>
</gene>
<evidence type="ECO:0000313" key="3">
    <source>
        <dbReference type="EMBL" id="VFK61171.1"/>
    </source>
</evidence>